<reference evidence="2 3" key="1">
    <citation type="submission" date="2016-02" db="EMBL/GenBank/DDBJ databases">
        <title>Complete genome of Sinomonas atrocyanea KCTC 3377.</title>
        <authorList>
            <person name="Kim K.M."/>
        </authorList>
    </citation>
    <scope>NUCLEOTIDE SEQUENCE [LARGE SCALE GENOMIC DNA]</scope>
    <source>
        <strain evidence="2 3">KCTC 3377</strain>
    </source>
</reference>
<name>A0A127A5E6_9MICC</name>
<evidence type="ECO:0000256" key="1">
    <source>
        <dbReference type="SAM" id="Phobius"/>
    </source>
</evidence>
<dbReference type="EMBL" id="CP014518">
    <property type="protein sequence ID" value="AMM34718.1"/>
    <property type="molecule type" value="Genomic_DNA"/>
</dbReference>
<keyword evidence="3" id="KW-1185">Reference proteome</keyword>
<keyword evidence="1" id="KW-0472">Membrane</keyword>
<feature type="transmembrane region" description="Helical" evidence="1">
    <location>
        <begin position="21"/>
        <end position="45"/>
    </location>
</feature>
<dbReference type="KEGG" id="satk:SA2016_4066"/>
<organism evidence="2 3">
    <name type="scientific">Sinomonas atrocyanea</name>
    <dbReference type="NCBI Taxonomy" id="37927"/>
    <lineage>
        <taxon>Bacteria</taxon>
        <taxon>Bacillati</taxon>
        <taxon>Actinomycetota</taxon>
        <taxon>Actinomycetes</taxon>
        <taxon>Micrococcales</taxon>
        <taxon>Micrococcaceae</taxon>
        <taxon>Sinomonas</taxon>
    </lineage>
</organism>
<dbReference type="Proteomes" id="UP000070134">
    <property type="component" value="Chromosome"/>
</dbReference>
<protein>
    <submittedName>
        <fullName evidence="2">Uncharacterized protein</fullName>
    </submittedName>
</protein>
<sequence length="65" mass="6850">MAVSSHQKTPVSPRVRVRLAACVAVAVILVLVCAGGIFGTLAYPLSLAFLAAWSLRANESRNGRL</sequence>
<dbReference type="RefSeq" id="WP_141305485.1">
    <property type="nucleotide sequence ID" value="NZ_BJMO01000016.1"/>
</dbReference>
<keyword evidence="1" id="KW-0812">Transmembrane</keyword>
<evidence type="ECO:0000313" key="3">
    <source>
        <dbReference type="Proteomes" id="UP000070134"/>
    </source>
</evidence>
<dbReference type="STRING" id="37927.SA2016_4066"/>
<gene>
    <name evidence="2" type="ORF">SA2016_4066</name>
</gene>
<keyword evidence="1" id="KW-1133">Transmembrane helix</keyword>
<accession>A0A127A5E6</accession>
<dbReference type="AlphaFoldDB" id="A0A127A5E6"/>
<proteinExistence type="predicted"/>
<evidence type="ECO:0000313" key="2">
    <source>
        <dbReference type="EMBL" id="AMM34718.1"/>
    </source>
</evidence>